<reference evidence="1 2" key="1">
    <citation type="submission" date="2014-09" db="EMBL/GenBank/DDBJ databases">
        <authorList>
            <person name="Chan K.-G."/>
        </authorList>
    </citation>
    <scope>NUCLEOTIDE SEQUENCE [LARGE SCALE GENOMIC DNA]</scope>
    <source>
        <strain evidence="1 2">ND07</strain>
    </source>
</reference>
<gene>
    <name evidence="1" type="ORF">LK03_15100</name>
</gene>
<dbReference type="EMBL" id="CP009455">
    <property type="protein sequence ID" value="AIR90530.1"/>
    <property type="molecule type" value="Genomic_DNA"/>
</dbReference>
<protein>
    <recommendedName>
        <fullName evidence="3">Prophage PssSM-02</fullName>
    </recommendedName>
</protein>
<organism evidence="1 2">
    <name type="scientific">Pseudomonas cremoricolorata</name>
    <dbReference type="NCBI Taxonomy" id="157783"/>
    <lineage>
        <taxon>Bacteria</taxon>
        <taxon>Pseudomonadati</taxon>
        <taxon>Pseudomonadota</taxon>
        <taxon>Gammaproteobacteria</taxon>
        <taxon>Pseudomonadales</taxon>
        <taxon>Pseudomonadaceae</taxon>
        <taxon>Pseudomonas</taxon>
    </lineage>
</organism>
<name>A0A089WMJ3_9PSED</name>
<dbReference type="KEGG" id="psw:LK03_15100"/>
<proteinExistence type="predicted"/>
<evidence type="ECO:0000313" key="2">
    <source>
        <dbReference type="Proteomes" id="UP000029493"/>
    </source>
</evidence>
<dbReference type="RefSeq" id="WP_038413121.1">
    <property type="nucleotide sequence ID" value="NZ_CP009455.1"/>
</dbReference>
<dbReference type="Proteomes" id="UP000029493">
    <property type="component" value="Chromosome"/>
</dbReference>
<evidence type="ECO:0000313" key="1">
    <source>
        <dbReference type="EMBL" id="AIR90530.1"/>
    </source>
</evidence>
<accession>A0A089WMJ3</accession>
<dbReference type="STRING" id="157783.LK03_15100"/>
<keyword evidence="2" id="KW-1185">Reference proteome</keyword>
<sequence length="85" mass="9044">MSYDNPSDFEIDARKMLERMDKEIASLTCLVSGLCQQVRAAGGEEAVAVAVEAAITEARSMILTGGIESDIALIKAVAEGKSIKR</sequence>
<evidence type="ECO:0008006" key="3">
    <source>
        <dbReference type="Google" id="ProtNLM"/>
    </source>
</evidence>
<dbReference type="AlphaFoldDB" id="A0A089WMJ3"/>